<comment type="caution">
    <text evidence="7">The sequence shown here is derived from an EMBL/GenBank/DDBJ whole genome shotgun (WGS) entry which is preliminary data.</text>
</comment>
<dbReference type="GO" id="GO:0005507">
    <property type="term" value="F:copper ion binding"/>
    <property type="evidence" value="ECO:0007669"/>
    <property type="project" value="InterPro"/>
</dbReference>
<dbReference type="AlphaFoldDB" id="A0A840R4N8"/>
<evidence type="ECO:0000259" key="6">
    <source>
        <dbReference type="Pfam" id="PF07732"/>
    </source>
</evidence>
<keyword evidence="1" id="KW-0479">Metal-binding</keyword>
<dbReference type="InterPro" id="IPR034279">
    <property type="entry name" value="CuRO_3_CopA"/>
</dbReference>
<dbReference type="InterPro" id="IPR006311">
    <property type="entry name" value="TAT_signal"/>
</dbReference>
<dbReference type="InterPro" id="IPR006376">
    <property type="entry name" value="Cu-R_CopA"/>
</dbReference>
<reference evidence="7 8" key="1">
    <citation type="submission" date="2020-08" db="EMBL/GenBank/DDBJ databases">
        <title>Genomic Encyclopedia of Type Strains, Phase IV (KMG-IV): sequencing the most valuable type-strain genomes for metagenomic binning, comparative biology and taxonomic classification.</title>
        <authorList>
            <person name="Goeker M."/>
        </authorList>
    </citation>
    <scope>NUCLEOTIDE SEQUENCE [LARGE SCALE GENOMIC DNA]</scope>
    <source>
        <strain evidence="7 8">DSM 25701</strain>
    </source>
</reference>
<dbReference type="GO" id="GO:0042597">
    <property type="term" value="C:periplasmic space"/>
    <property type="evidence" value="ECO:0007669"/>
    <property type="project" value="InterPro"/>
</dbReference>
<dbReference type="Pfam" id="PF07731">
    <property type="entry name" value="Cu-oxidase_2"/>
    <property type="match status" value="1"/>
</dbReference>
<dbReference type="PANTHER" id="PTHR11709:SF394">
    <property type="entry name" value="FI03373P-RELATED"/>
    <property type="match status" value="1"/>
</dbReference>
<dbReference type="PROSITE" id="PS51318">
    <property type="entry name" value="TAT"/>
    <property type="match status" value="1"/>
</dbReference>
<keyword evidence="2" id="KW-0560">Oxidoreductase</keyword>
<evidence type="ECO:0000259" key="4">
    <source>
        <dbReference type="Pfam" id="PF00394"/>
    </source>
</evidence>
<feature type="domain" description="Plastocyanin-like" evidence="5">
    <location>
        <begin position="518"/>
        <end position="634"/>
    </location>
</feature>
<evidence type="ECO:0000259" key="5">
    <source>
        <dbReference type="Pfam" id="PF07731"/>
    </source>
</evidence>
<feature type="domain" description="Plastocyanin-like" evidence="4">
    <location>
        <begin position="248"/>
        <end position="356"/>
    </location>
</feature>
<feature type="domain" description="Plastocyanin-like" evidence="6">
    <location>
        <begin position="68"/>
        <end position="180"/>
    </location>
</feature>
<dbReference type="Gene3D" id="2.60.40.420">
    <property type="entry name" value="Cupredoxins - blue copper proteins"/>
    <property type="match status" value="3"/>
</dbReference>
<evidence type="ECO:0000313" key="7">
    <source>
        <dbReference type="EMBL" id="MBB5187524.1"/>
    </source>
</evidence>
<sequence>MKHTTHISSPTLSTLATASVSRRRFVTGAASAGALIGLSGSPLSWGIEKAPTAVEQQTLSGKHFDLDIGYQPVNFTGKSRIATAVNGSVPGPILHWREGDDITLRVRNHLAHDSSIHWHGMILPAEMDGVPGMSFAGIKPGEYFDYAFKVQQSGTYWYHSHSGFQEQTGVYGAIVIEPKEPDPVAYDRDYVVQLSDWSDEAPEDIYAKLKKRGDYYNFNERTAGDLWRDIKEKGLSQTWSDRSMWNQMRMSERDIADVTAYTYTYLMNGATPDQGWTGLFKPGEKIRLRFINSAAMTIFDVRIPGLKMTVVAADGQNVEPFTIDEFRIGVAETYDVIVEPSDDSAYCVFAQSIDRSGFTRGTLSANPALSAAIPNMDPAPVLSHRDMGMAMAGMSHGDQNMGGMAGMDHSQHTMGSMKEMDHSGHDMSNMKGMDHSQHDMAAMSMAMPAPLGKAGFGSSNEITHVKTEFGPQVDARADSPQSGLDDPGIGLRNHQQLYGRKVLRYSQLRNLHPTEDRREPSREIQLHLTGNMHRYMWSVNGIPFADAEPLALSFGERVRITLVNDSMMTHPIHLHGVWSELETGDPEYIPRKHTIMVQPGSKISYLVTADAMGRWAYHCHLLYHMPGMMREVRISHNGGAV</sequence>
<name>A0A840R4N8_9GAMM</name>
<gene>
    <name evidence="7" type="ORF">HNQ57_001793</name>
</gene>
<dbReference type="GO" id="GO:0016491">
    <property type="term" value="F:oxidoreductase activity"/>
    <property type="evidence" value="ECO:0007669"/>
    <property type="project" value="UniProtKB-KW"/>
</dbReference>
<dbReference type="Proteomes" id="UP000536640">
    <property type="component" value="Unassembled WGS sequence"/>
</dbReference>
<dbReference type="SUPFAM" id="SSF49503">
    <property type="entry name" value="Cupredoxins"/>
    <property type="match status" value="3"/>
</dbReference>
<protein>
    <submittedName>
        <fullName evidence="7">CopA family copper-resistance protein</fullName>
    </submittedName>
</protein>
<dbReference type="InterPro" id="IPR011707">
    <property type="entry name" value="Cu-oxidase-like_N"/>
</dbReference>
<keyword evidence="8" id="KW-1185">Reference proteome</keyword>
<dbReference type="Pfam" id="PF07732">
    <property type="entry name" value="Cu-oxidase_3"/>
    <property type="match status" value="1"/>
</dbReference>
<dbReference type="NCBIfam" id="TIGR01480">
    <property type="entry name" value="copper_res_A"/>
    <property type="match status" value="1"/>
</dbReference>
<dbReference type="InterPro" id="IPR045087">
    <property type="entry name" value="Cu-oxidase_fam"/>
</dbReference>
<evidence type="ECO:0000256" key="2">
    <source>
        <dbReference type="ARBA" id="ARBA00023002"/>
    </source>
</evidence>
<dbReference type="InterPro" id="IPR011706">
    <property type="entry name" value="Cu-oxidase_C"/>
</dbReference>
<evidence type="ECO:0000313" key="8">
    <source>
        <dbReference type="Proteomes" id="UP000536640"/>
    </source>
</evidence>
<dbReference type="InterPro" id="IPR034282">
    <property type="entry name" value="CuRO_2_CopA"/>
</dbReference>
<evidence type="ECO:0000256" key="1">
    <source>
        <dbReference type="ARBA" id="ARBA00022723"/>
    </source>
</evidence>
<dbReference type="Pfam" id="PF00394">
    <property type="entry name" value="Cu-oxidase"/>
    <property type="match status" value="1"/>
</dbReference>
<accession>A0A840R4N8</accession>
<dbReference type="InterPro" id="IPR008972">
    <property type="entry name" value="Cupredoxin"/>
</dbReference>
<dbReference type="CDD" id="cd13896">
    <property type="entry name" value="CuRO_3_CopA"/>
    <property type="match status" value="1"/>
</dbReference>
<evidence type="ECO:0000256" key="3">
    <source>
        <dbReference type="ARBA" id="ARBA00023008"/>
    </source>
</evidence>
<dbReference type="InterPro" id="IPR001117">
    <property type="entry name" value="Cu-oxidase_2nd"/>
</dbReference>
<keyword evidence="3" id="KW-0186">Copper</keyword>
<proteinExistence type="predicted"/>
<dbReference type="RefSeq" id="WP_184462365.1">
    <property type="nucleotide sequence ID" value="NZ_JACHHW010000004.1"/>
</dbReference>
<dbReference type="CDD" id="cd13874">
    <property type="entry name" value="CuRO_2_CopA"/>
    <property type="match status" value="1"/>
</dbReference>
<dbReference type="PANTHER" id="PTHR11709">
    <property type="entry name" value="MULTI-COPPER OXIDASE"/>
    <property type="match status" value="1"/>
</dbReference>
<organism evidence="7 8">
    <name type="scientific">Zhongshania antarctica</name>
    <dbReference type="NCBI Taxonomy" id="641702"/>
    <lineage>
        <taxon>Bacteria</taxon>
        <taxon>Pseudomonadati</taxon>
        <taxon>Pseudomonadota</taxon>
        <taxon>Gammaproteobacteria</taxon>
        <taxon>Cellvibrionales</taxon>
        <taxon>Spongiibacteraceae</taxon>
        <taxon>Zhongshania</taxon>
    </lineage>
</organism>
<dbReference type="EMBL" id="JACHHW010000004">
    <property type="protein sequence ID" value="MBB5187524.1"/>
    <property type="molecule type" value="Genomic_DNA"/>
</dbReference>